<dbReference type="CDD" id="cd00042">
    <property type="entry name" value="CY"/>
    <property type="match status" value="1"/>
</dbReference>
<dbReference type="InterPro" id="IPR046350">
    <property type="entry name" value="Cystatin_sf"/>
</dbReference>
<evidence type="ECO:0000313" key="5">
    <source>
        <dbReference type="Proteomes" id="UP000324632"/>
    </source>
</evidence>
<dbReference type="EMBL" id="SOYY01000004">
    <property type="protein sequence ID" value="KAA0721947.1"/>
    <property type="molecule type" value="Genomic_DNA"/>
</dbReference>
<feature type="region of interest" description="Disordered" evidence="2">
    <location>
        <begin position="1"/>
        <end position="32"/>
    </location>
</feature>
<dbReference type="Proteomes" id="UP000324632">
    <property type="component" value="Chromosome 4"/>
</dbReference>
<feature type="coiled-coil region" evidence="1">
    <location>
        <begin position="129"/>
        <end position="156"/>
    </location>
</feature>
<dbReference type="SUPFAM" id="SSF54403">
    <property type="entry name" value="Cystatin/monellin"/>
    <property type="match status" value="1"/>
</dbReference>
<protein>
    <recommendedName>
        <fullName evidence="3">Cystatin domain-containing protein</fullName>
    </recommendedName>
</protein>
<gene>
    <name evidence="4" type="ORF">E1301_Tti012021</name>
</gene>
<keyword evidence="5" id="KW-1185">Reference proteome</keyword>
<comment type="caution">
    <text evidence="4">The sequence shown here is derived from an EMBL/GenBank/DDBJ whole genome shotgun (WGS) entry which is preliminary data.</text>
</comment>
<keyword evidence="1" id="KW-0175">Coiled coil</keyword>
<evidence type="ECO:0000259" key="3">
    <source>
        <dbReference type="Pfam" id="PF00031"/>
    </source>
</evidence>
<dbReference type="GO" id="GO:0004869">
    <property type="term" value="F:cysteine-type endopeptidase inhibitor activity"/>
    <property type="evidence" value="ECO:0007669"/>
    <property type="project" value="InterPro"/>
</dbReference>
<dbReference type="Gene3D" id="3.10.450.10">
    <property type="match status" value="1"/>
</dbReference>
<accession>A0A5A9PMG3</accession>
<evidence type="ECO:0000256" key="2">
    <source>
        <dbReference type="SAM" id="MobiDB-lite"/>
    </source>
</evidence>
<dbReference type="Pfam" id="PF00031">
    <property type="entry name" value="Cystatin"/>
    <property type="match status" value="1"/>
</dbReference>
<name>A0A5A9PMG3_9TELE</name>
<sequence length="429" mass="48091">MPRALSPAHCSPAFKEERRTRSDTLGSNAESGMMEGFELHQRPAAPGEMREADSSFWTGEQYSPDAEEIIASPLTNEKRGVLQEEEKWAKDELVELMQRAVGEGDACREELEVLREHSAALVDEKNQCINRVEAEMMSLSALCDQLKSELSKVREEKDKCFKFQMLSLNMGPLLVSFIPTLQRCHRSDKFTDAPIKCFRDLLTMGRFLEFLKIVFLLAVAAMADPADQGVDVDPGDPEVQACAMFAVESFNRFYHDPHVYQITEIKNVRRLNVGGGQYEINLEVKKTENLKKNRSNPKPKEPTNREGPELLGLNARTVPSAPKPEGGTVARKSVQTGDNGPLKCSPQVALMLSWCLDAEGDRLLRGRAALCVDVCALFGPGADKREGTKAWREIREETNDENPDDLQRVFVHVREARGKGDARTRELQE</sequence>
<dbReference type="AlphaFoldDB" id="A0A5A9PMG3"/>
<feature type="region of interest" description="Disordered" evidence="2">
    <location>
        <begin position="288"/>
        <end position="342"/>
    </location>
</feature>
<dbReference type="InterPro" id="IPR000010">
    <property type="entry name" value="Cystatin_dom"/>
</dbReference>
<reference evidence="4 5" key="1">
    <citation type="journal article" date="2019" name="Mol. Ecol. Resour.">
        <title>Chromosome-level genome assembly of Triplophysa tibetana, a fish adapted to the harsh high-altitude environment of the Tibetan Plateau.</title>
        <authorList>
            <person name="Yang X."/>
            <person name="Liu H."/>
            <person name="Ma Z."/>
            <person name="Zou Y."/>
            <person name="Zou M."/>
            <person name="Mao Y."/>
            <person name="Li X."/>
            <person name="Wang H."/>
            <person name="Chen T."/>
            <person name="Wang W."/>
            <person name="Yang R."/>
        </authorList>
    </citation>
    <scope>NUCLEOTIDE SEQUENCE [LARGE SCALE GENOMIC DNA]</scope>
    <source>
        <strain evidence="4">TTIB1903HZAU</strain>
        <tissue evidence="4">Muscle</tissue>
    </source>
</reference>
<proteinExistence type="predicted"/>
<feature type="compositionally biased region" description="Basic and acidic residues" evidence="2">
    <location>
        <begin position="298"/>
        <end position="308"/>
    </location>
</feature>
<evidence type="ECO:0000256" key="1">
    <source>
        <dbReference type="SAM" id="Coils"/>
    </source>
</evidence>
<evidence type="ECO:0000313" key="4">
    <source>
        <dbReference type="EMBL" id="KAA0721947.1"/>
    </source>
</evidence>
<organism evidence="4 5">
    <name type="scientific">Triplophysa tibetana</name>
    <dbReference type="NCBI Taxonomy" id="1572043"/>
    <lineage>
        <taxon>Eukaryota</taxon>
        <taxon>Metazoa</taxon>
        <taxon>Chordata</taxon>
        <taxon>Craniata</taxon>
        <taxon>Vertebrata</taxon>
        <taxon>Euteleostomi</taxon>
        <taxon>Actinopterygii</taxon>
        <taxon>Neopterygii</taxon>
        <taxon>Teleostei</taxon>
        <taxon>Ostariophysi</taxon>
        <taxon>Cypriniformes</taxon>
        <taxon>Nemacheilidae</taxon>
        <taxon>Triplophysa</taxon>
    </lineage>
</organism>
<feature type="domain" description="Cystatin" evidence="3">
    <location>
        <begin position="231"/>
        <end position="304"/>
    </location>
</feature>